<comment type="cofactor">
    <cofactor evidence="4">
        <name>Mg(2+)</name>
        <dbReference type="ChEBI" id="CHEBI:18420"/>
    </cofactor>
</comment>
<protein>
    <recommendedName>
        <fullName evidence="4">5-formyltetrahydrofolate cyclo-ligase</fullName>
        <ecNumber evidence="4">6.3.3.2</ecNumber>
    </recommendedName>
</protein>
<dbReference type="EC" id="6.3.3.2" evidence="4"/>
<dbReference type="InterPro" id="IPR024185">
    <property type="entry name" value="FTHF_cligase-like_sf"/>
</dbReference>
<evidence type="ECO:0000313" key="5">
    <source>
        <dbReference type="EMBL" id="CAH0541433.1"/>
    </source>
</evidence>
<dbReference type="GO" id="GO:0030272">
    <property type="term" value="F:5-formyltetrahydrofolate cyclo-ligase activity"/>
    <property type="evidence" value="ECO:0007669"/>
    <property type="project" value="UniProtKB-EC"/>
</dbReference>
<keyword evidence="6" id="KW-1185">Reference proteome</keyword>
<gene>
    <name evidence="5" type="primary">ygfA</name>
    <name evidence="5" type="ORF">VMF7928_03557</name>
</gene>
<dbReference type="PANTHER" id="PTHR23407">
    <property type="entry name" value="ATPASE INHIBITOR/5-FORMYLTETRAHYDROFOLATE CYCLO-LIGASE"/>
    <property type="match status" value="1"/>
</dbReference>
<keyword evidence="5" id="KW-0436">Ligase</keyword>
<dbReference type="PIRSF" id="PIRSF006806">
    <property type="entry name" value="FTHF_cligase"/>
    <property type="match status" value="1"/>
</dbReference>
<evidence type="ECO:0000256" key="4">
    <source>
        <dbReference type="RuleBase" id="RU361279"/>
    </source>
</evidence>
<sequence>MIISRDSLRKSIREKRNKLSKDQQQRAGQELVNTFLQLDELKASQHIALYLSNDGELSTQPLIEALWNIGKQIYLPILHPFSKGNLLFLTYEKSTQLIANRYGILEPKLSQQEIKPVAEIDMICTPLVGFDDKGNRLGMGGGYYDRTLENWQHGSKGPFPIGIAHDCQQVDAIPTHSWDIPLPKLVTPSKIWQWNT</sequence>
<keyword evidence="2 4" id="KW-0547">Nucleotide-binding</keyword>
<evidence type="ECO:0000313" key="6">
    <source>
        <dbReference type="Proteomes" id="UP000838748"/>
    </source>
</evidence>
<dbReference type="SUPFAM" id="SSF100950">
    <property type="entry name" value="NagB/RpiA/CoA transferase-like"/>
    <property type="match status" value="1"/>
</dbReference>
<name>A0ABN8E6U9_9VIBR</name>
<accession>A0ABN8E6U9</accession>
<proteinExistence type="inferred from homology"/>
<dbReference type="InterPro" id="IPR002698">
    <property type="entry name" value="FTHF_cligase"/>
</dbReference>
<dbReference type="InterPro" id="IPR037171">
    <property type="entry name" value="NagB/RpiA_transferase-like"/>
</dbReference>
<dbReference type="Pfam" id="PF01812">
    <property type="entry name" value="5-FTHF_cyc-lig"/>
    <property type="match status" value="1"/>
</dbReference>
<evidence type="ECO:0000256" key="1">
    <source>
        <dbReference type="ARBA" id="ARBA00010638"/>
    </source>
</evidence>
<evidence type="ECO:0000256" key="3">
    <source>
        <dbReference type="ARBA" id="ARBA00022840"/>
    </source>
</evidence>
<keyword evidence="4" id="KW-0460">Magnesium</keyword>
<keyword evidence="3 4" id="KW-0067">ATP-binding</keyword>
<dbReference type="Gene3D" id="3.40.50.10420">
    <property type="entry name" value="NagB/RpiA/CoA transferase-like"/>
    <property type="match status" value="1"/>
</dbReference>
<dbReference type="EMBL" id="CAKLDM010000002">
    <property type="protein sequence ID" value="CAH0541433.1"/>
    <property type="molecule type" value="Genomic_DNA"/>
</dbReference>
<reference evidence="5" key="1">
    <citation type="submission" date="2021-11" db="EMBL/GenBank/DDBJ databases">
        <authorList>
            <person name="Rodrigo-Torres L."/>
            <person name="Arahal R. D."/>
            <person name="Lucena T."/>
        </authorList>
    </citation>
    <scope>NUCLEOTIDE SEQUENCE</scope>
    <source>
        <strain evidence="5">CECT 7928</strain>
    </source>
</reference>
<comment type="catalytic activity">
    <reaction evidence="4">
        <text>(6S)-5-formyl-5,6,7,8-tetrahydrofolate + ATP = (6R)-5,10-methenyltetrahydrofolate + ADP + phosphate</text>
        <dbReference type="Rhea" id="RHEA:10488"/>
        <dbReference type="ChEBI" id="CHEBI:30616"/>
        <dbReference type="ChEBI" id="CHEBI:43474"/>
        <dbReference type="ChEBI" id="CHEBI:57455"/>
        <dbReference type="ChEBI" id="CHEBI:57457"/>
        <dbReference type="ChEBI" id="CHEBI:456216"/>
        <dbReference type="EC" id="6.3.3.2"/>
    </reaction>
</comment>
<keyword evidence="4" id="KW-0479">Metal-binding</keyword>
<dbReference type="Proteomes" id="UP000838748">
    <property type="component" value="Unassembled WGS sequence"/>
</dbReference>
<dbReference type="PANTHER" id="PTHR23407:SF1">
    <property type="entry name" value="5-FORMYLTETRAHYDROFOLATE CYCLO-LIGASE"/>
    <property type="match status" value="1"/>
</dbReference>
<comment type="similarity">
    <text evidence="1 4">Belongs to the 5-formyltetrahydrofolate cyclo-ligase family.</text>
</comment>
<dbReference type="NCBIfam" id="TIGR02727">
    <property type="entry name" value="MTHFS_bact"/>
    <property type="match status" value="1"/>
</dbReference>
<evidence type="ECO:0000256" key="2">
    <source>
        <dbReference type="ARBA" id="ARBA00022741"/>
    </source>
</evidence>
<comment type="caution">
    <text evidence="5">The sequence shown here is derived from an EMBL/GenBank/DDBJ whole genome shotgun (WGS) entry which is preliminary data.</text>
</comment>
<organism evidence="5 6">
    <name type="scientific">Vibrio marisflavi CECT 7928</name>
    <dbReference type="NCBI Taxonomy" id="634439"/>
    <lineage>
        <taxon>Bacteria</taxon>
        <taxon>Pseudomonadati</taxon>
        <taxon>Pseudomonadota</taxon>
        <taxon>Gammaproteobacteria</taxon>
        <taxon>Vibrionales</taxon>
        <taxon>Vibrionaceae</taxon>
        <taxon>Vibrio</taxon>
    </lineage>
</organism>